<dbReference type="PANTHER" id="PTHR33991:SF1">
    <property type="entry name" value="DNA REPAIR PROTEIN RECO"/>
    <property type="match status" value="1"/>
</dbReference>
<evidence type="ECO:0000256" key="3">
    <source>
        <dbReference type="ARBA" id="ARBA00022763"/>
    </source>
</evidence>
<evidence type="ECO:0000256" key="7">
    <source>
        <dbReference type="HAMAP-Rule" id="MF_00201"/>
    </source>
</evidence>
<dbReference type="InterPro" id="IPR042242">
    <property type="entry name" value="RecO_C"/>
</dbReference>
<keyword evidence="3 7" id="KW-0227">DNA damage</keyword>
<dbReference type="SUPFAM" id="SSF57863">
    <property type="entry name" value="ArfGap/RecO-like zinc finger"/>
    <property type="match status" value="1"/>
</dbReference>
<comment type="caution">
    <text evidence="9">The sequence shown here is derived from an EMBL/GenBank/DDBJ whole genome shotgun (WGS) entry which is preliminary data.</text>
</comment>
<dbReference type="InterPro" id="IPR012340">
    <property type="entry name" value="NA-bd_OB-fold"/>
</dbReference>
<evidence type="ECO:0000256" key="6">
    <source>
        <dbReference type="ARBA" id="ARBA00033409"/>
    </source>
</evidence>
<dbReference type="Gene3D" id="1.20.1440.120">
    <property type="entry name" value="Recombination protein O, C-terminal domain"/>
    <property type="match status" value="1"/>
</dbReference>
<dbReference type="GO" id="GO:0006310">
    <property type="term" value="P:DNA recombination"/>
    <property type="evidence" value="ECO:0007669"/>
    <property type="project" value="UniProtKB-UniRule"/>
</dbReference>
<dbReference type="Pfam" id="PF11967">
    <property type="entry name" value="RecO_N"/>
    <property type="match status" value="1"/>
</dbReference>
<keyword evidence="10" id="KW-1185">Reference proteome</keyword>
<evidence type="ECO:0000313" key="10">
    <source>
        <dbReference type="Proteomes" id="UP000245430"/>
    </source>
</evidence>
<dbReference type="RefSeq" id="WP_109680753.1">
    <property type="nucleotide sequence ID" value="NZ_QGGP01000001.1"/>
</dbReference>
<dbReference type="Pfam" id="PF02565">
    <property type="entry name" value="RecO_C"/>
    <property type="match status" value="1"/>
</dbReference>
<dbReference type="SUPFAM" id="SSF50249">
    <property type="entry name" value="Nucleic acid-binding proteins"/>
    <property type="match status" value="1"/>
</dbReference>
<accession>A0A316DRL7</accession>
<dbReference type="EMBL" id="QGGP01000001">
    <property type="protein sequence ID" value="PWK20476.1"/>
    <property type="molecule type" value="Genomic_DNA"/>
</dbReference>
<dbReference type="PANTHER" id="PTHR33991">
    <property type="entry name" value="DNA REPAIR PROTEIN RECO"/>
    <property type="match status" value="1"/>
</dbReference>
<dbReference type="HAMAP" id="MF_00201">
    <property type="entry name" value="RecO"/>
    <property type="match status" value="1"/>
</dbReference>
<dbReference type="InterPro" id="IPR037278">
    <property type="entry name" value="ARFGAP/RecO"/>
</dbReference>
<evidence type="ECO:0000256" key="5">
    <source>
        <dbReference type="ARBA" id="ARBA00023204"/>
    </source>
</evidence>
<dbReference type="NCBIfam" id="TIGR00613">
    <property type="entry name" value="reco"/>
    <property type="match status" value="1"/>
</dbReference>
<proteinExistence type="inferred from homology"/>
<dbReference type="GO" id="GO:0006302">
    <property type="term" value="P:double-strand break repair"/>
    <property type="evidence" value="ECO:0007669"/>
    <property type="project" value="TreeGrafter"/>
</dbReference>
<evidence type="ECO:0000256" key="1">
    <source>
        <dbReference type="ARBA" id="ARBA00007452"/>
    </source>
</evidence>
<dbReference type="Gene3D" id="2.40.50.140">
    <property type="entry name" value="Nucleic acid-binding proteins"/>
    <property type="match status" value="1"/>
</dbReference>
<keyword evidence="4 7" id="KW-0233">DNA recombination</keyword>
<dbReference type="InterPro" id="IPR022572">
    <property type="entry name" value="DNA_rep/recomb_RecO_N"/>
</dbReference>
<dbReference type="AlphaFoldDB" id="A0A316DRL7"/>
<comment type="similarity">
    <text evidence="1 7">Belongs to the RecO family.</text>
</comment>
<reference evidence="9 10" key="1">
    <citation type="submission" date="2018-05" db="EMBL/GenBank/DDBJ databases">
        <title>Genomic Encyclopedia of Archaeal and Bacterial Type Strains, Phase II (KMG-II): from individual species to whole genera.</title>
        <authorList>
            <person name="Goeker M."/>
        </authorList>
    </citation>
    <scope>NUCLEOTIDE SEQUENCE [LARGE SCALE GENOMIC DNA]</scope>
    <source>
        <strain evidence="9 10">DSM 22637</strain>
    </source>
</reference>
<sequence length="240" mass="28174">MLTNTNAIVLSKIKYRDNDLIIKCYTQKFGLVSYILRNVSNSKKGNSKSAYFQLLSQLQLVTLHKKNRSLQNIKEVRTQYLYTSLQTHVIKNSIVFFLAETLTSALKEEEPNEQLYTYLETTLQWLDTHDEYSNFHLLFLLKLTKHLGFYPEMAKSSELYFNLSEGTFEKVKNNIYSVSGENIILLKQLLGTNFDELNSIKINSKQRQSFLKMMLTYFELHLDGFRKPQSMQIFNQIFNT</sequence>
<dbReference type="GO" id="GO:0043590">
    <property type="term" value="C:bacterial nucleoid"/>
    <property type="evidence" value="ECO:0007669"/>
    <property type="project" value="TreeGrafter"/>
</dbReference>
<keyword evidence="5 7" id="KW-0234">DNA repair</keyword>
<gene>
    <name evidence="7" type="primary">recO</name>
    <name evidence="9" type="ORF">LX78_00176</name>
</gene>
<evidence type="ECO:0000256" key="2">
    <source>
        <dbReference type="ARBA" id="ARBA00021310"/>
    </source>
</evidence>
<name>A0A316DRL7_9FLAO</name>
<evidence type="ECO:0000256" key="4">
    <source>
        <dbReference type="ARBA" id="ARBA00023172"/>
    </source>
</evidence>
<comment type="function">
    <text evidence="7">Involved in DNA repair and RecF pathway recombination.</text>
</comment>
<feature type="domain" description="DNA replication/recombination mediator RecO N-terminal" evidence="8">
    <location>
        <begin position="1"/>
        <end position="78"/>
    </location>
</feature>
<evidence type="ECO:0000313" key="9">
    <source>
        <dbReference type="EMBL" id="PWK20476.1"/>
    </source>
</evidence>
<protein>
    <recommendedName>
        <fullName evidence="2 7">DNA repair protein RecO</fullName>
    </recommendedName>
    <alternativeName>
        <fullName evidence="6 7">Recombination protein O</fullName>
    </alternativeName>
</protein>
<dbReference type="Proteomes" id="UP000245430">
    <property type="component" value="Unassembled WGS sequence"/>
</dbReference>
<dbReference type="InterPro" id="IPR003717">
    <property type="entry name" value="RecO"/>
</dbReference>
<evidence type="ECO:0000259" key="8">
    <source>
        <dbReference type="Pfam" id="PF11967"/>
    </source>
</evidence>
<organism evidence="9 10">
    <name type="scientific">Xanthomarina spongicola</name>
    <dbReference type="NCBI Taxonomy" id="570520"/>
    <lineage>
        <taxon>Bacteria</taxon>
        <taxon>Pseudomonadati</taxon>
        <taxon>Bacteroidota</taxon>
        <taxon>Flavobacteriia</taxon>
        <taxon>Flavobacteriales</taxon>
        <taxon>Flavobacteriaceae</taxon>
        <taxon>Xanthomarina</taxon>
    </lineage>
</organism>
<dbReference type="OrthoDB" id="9789152at2"/>